<evidence type="ECO:0000313" key="2">
    <source>
        <dbReference type="Proteomes" id="UP001476798"/>
    </source>
</evidence>
<protein>
    <submittedName>
        <fullName evidence="1">Uncharacterized protein</fullName>
    </submittedName>
</protein>
<proteinExistence type="predicted"/>
<name>A0ABV0MXK3_9TELE</name>
<comment type="caution">
    <text evidence="1">The sequence shown here is derived from an EMBL/GenBank/DDBJ whole genome shotgun (WGS) entry which is preliminary data.</text>
</comment>
<organism evidence="1 2">
    <name type="scientific">Goodea atripinnis</name>
    <dbReference type="NCBI Taxonomy" id="208336"/>
    <lineage>
        <taxon>Eukaryota</taxon>
        <taxon>Metazoa</taxon>
        <taxon>Chordata</taxon>
        <taxon>Craniata</taxon>
        <taxon>Vertebrata</taxon>
        <taxon>Euteleostomi</taxon>
        <taxon>Actinopterygii</taxon>
        <taxon>Neopterygii</taxon>
        <taxon>Teleostei</taxon>
        <taxon>Neoteleostei</taxon>
        <taxon>Acanthomorphata</taxon>
        <taxon>Ovalentaria</taxon>
        <taxon>Atherinomorphae</taxon>
        <taxon>Cyprinodontiformes</taxon>
        <taxon>Goodeidae</taxon>
        <taxon>Goodea</taxon>
    </lineage>
</organism>
<accession>A0ABV0MXK3</accession>
<gene>
    <name evidence="1" type="ORF">GOODEAATRI_029240</name>
</gene>
<evidence type="ECO:0000313" key="1">
    <source>
        <dbReference type="EMBL" id="MEQ2163364.1"/>
    </source>
</evidence>
<feature type="non-terminal residue" evidence="1">
    <location>
        <position position="1"/>
    </location>
</feature>
<dbReference type="EMBL" id="JAHRIO010014256">
    <property type="protein sequence ID" value="MEQ2163364.1"/>
    <property type="molecule type" value="Genomic_DNA"/>
</dbReference>
<keyword evidence="2" id="KW-1185">Reference proteome</keyword>
<sequence length="142" mass="16064">LKRNKQTGHYFLRTHRNEDSQIFQVFPPLHDPPRGRRAQPVRARVGFSGRDCTGQLAVLQAKVSAKVRGSQQPSYWTCLSPVKAVCCEIRPQTDVFNEQEPLARLITAVTSTARSGGRQPRTQPATCFRQREQIFFTDLTPA</sequence>
<dbReference type="Proteomes" id="UP001476798">
    <property type="component" value="Unassembled WGS sequence"/>
</dbReference>
<reference evidence="1 2" key="1">
    <citation type="submission" date="2021-06" db="EMBL/GenBank/DDBJ databases">
        <authorList>
            <person name="Palmer J.M."/>
        </authorList>
    </citation>
    <scope>NUCLEOTIDE SEQUENCE [LARGE SCALE GENOMIC DNA]</scope>
    <source>
        <strain evidence="1 2">GA_2019</strain>
        <tissue evidence="1">Muscle</tissue>
    </source>
</reference>